<dbReference type="Proteomes" id="UP000595001">
    <property type="component" value="Chromosome"/>
</dbReference>
<proteinExistence type="predicted"/>
<organism evidence="4 5">
    <name type="scientific">Halosimplex litoreum</name>
    <dbReference type="NCBI Taxonomy" id="1198301"/>
    <lineage>
        <taxon>Archaea</taxon>
        <taxon>Methanobacteriati</taxon>
        <taxon>Methanobacteriota</taxon>
        <taxon>Stenosarchaea group</taxon>
        <taxon>Halobacteria</taxon>
        <taxon>Halobacteriales</taxon>
        <taxon>Haloarculaceae</taxon>
        <taxon>Halosimplex</taxon>
    </lineage>
</organism>
<dbReference type="EMBL" id="CP065856">
    <property type="protein sequence ID" value="QPV62326.1"/>
    <property type="molecule type" value="Genomic_DNA"/>
</dbReference>
<evidence type="ECO:0000259" key="3">
    <source>
        <dbReference type="Pfam" id="PF13559"/>
    </source>
</evidence>
<feature type="region of interest" description="Disordered" evidence="1">
    <location>
        <begin position="189"/>
        <end position="237"/>
    </location>
</feature>
<dbReference type="InterPro" id="IPR025403">
    <property type="entry name" value="TgpA-like_C"/>
</dbReference>
<dbReference type="OrthoDB" id="242443at2157"/>
<evidence type="ECO:0000256" key="2">
    <source>
        <dbReference type="SAM" id="Phobius"/>
    </source>
</evidence>
<evidence type="ECO:0000256" key="1">
    <source>
        <dbReference type="SAM" id="MobiDB-lite"/>
    </source>
</evidence>
<keyword evidence="2" id="KW-0472">Membrane</keyword>
<dbReference type="KEGG" id="hlt:I7X12_16520"/>
<keyword evidence="2" id="KW-0812">Transmembrane</keyword>
<keyword evidence="2" id="KW-1133">Transmembrane helix</keyword>
<dbReference type="GeneID" id="60590131"/>
<protein>
    <recommendedName>
        <fullName evidence="3">Protein-glutamine gamma-glutamyltransferase-like C-terminal domain-containing protein</fullName>
    </recommendedName>
</protein>
<evidence type="ECO:0000313" key="4">
    <source>
        <dbReference type="EMBL" id="QPV62326.1"/>
    </source>
</evidence>
<feature type="region of interest" description="Disordered" evidence="1">
    <location>
        <begin position="110"/>
        <end position="136"/>
    </location>
</feature>
<accession>A0A7T3FX98</accession>
<gene>
    <name evidence="4" type="ORF">I7X12_16520</name>
</gene>
<feature type="compositionally biased region" description="Low complexity" evidence="1">
    <location>
        <begin position="112"/>
        <end position="126"/>
    </location>
</feature>
<keyword evidence="5" id="KW-1185">Reference proteome</keyword>
<evidence type="ECO:0000313" key="5">
    <source>
        <dbReference type="Proteomes" id="UP000595001"/>
    </source>
</evidence>
<feature type="compositionally biased region" description="Acidic residues" evidence="1">
    <location>
        <begin position="222"/>
        <end position="237"/>
    </location>
</feature>
<dbReference type="AlphaFoldDB" id="A0A7T3FX98"/>
<feature type="domain" description="Protein-glutamine gamma-glutamyltransferase-like C-terminal" evidence="3">
    <location>
        <begin position="142"/>
        <end position="197"/>
    </location>
</feature>
<dbReference type="RefSeq" id="WP_198061133.1">
    <property type="nucleotide sequence ID" value="NZ_CP065856.1"/>
</dbReference>
<reference evidence="4 5" key="1">
    <citation type="submission" date="2020-12" db="EMBL/GenBank/DDBJ databases">
        <title>Halosimplex halophilum sp. nov. and Halosimplex salinum sp. nov., two new members of the genus Halosimplex.</title>
        <authorList>
            <person name="Cui H.L."/>
        </authorList>
    </citation>
    <scope>NUCLEOTIDE SEQUENCE [LARGE SCALE GENOMIC DNA]</scope>
    <source>
        <strain evidence="4 5">YGH94</strain>
    </source>
</reference>
<feature type="region of interest" description="Disordered" evidence="1">
    <location>
        <begin position="35"/>
        <end position="82"/>
    </location>
</feature>
<sequence length="237" mass="23458">MLDVQRLGTALVALLALVALAGAAGTFGAVEGPALSGGGTPTGPATPTEVPPPTGAPGGAADSEVRRADTPTTAAADDSGGVSPFVVPAVGGSLLAVGLLVVFLTGHDDRAPAAPEEGSEGEGPTPAVSPSYDSHDENAVTRAWRRLHDRSDAEETATPGDVAARALDRGLPGDAVATITDRFRVVRYGGESAEGDRGEPAVEAAATIDSGDETDGPPAESDAADAEPADCDSTDGR</sequence>
<dbReference type="Pfam" id="PF13559">
    <property type="entry name" value="DUF4129"/>
    <property type="match status" value="1"/>
</dbReference>
<feature type="transmembrane region" description="Helical" evidence="2">
    <location>
        <begin position="85"/>
        <end position="104"/>
    </location>
</feature>
<name>A0A7T3FX98_9EURY</name>